<evidence type="ECO:0000256" key="6">
    <source>
        <dbReference type="ARBA" id="ARBA00023125"/>
    </source>
</evidence>
<feature type="domain" description="C2H2-type" evidence="10">
    <location>
        <begin position="33"/>
        <end position="61"/>
    </location>
</feature>
<dbReference type="SUPFAM" id="SSF57667">
    <property type="entry name" value="beta-beta-alpha zinc fingers"/>
    <property type="match status" value="2"/>
</dbReference>
<keyword evidence="3" id="KW-0677">Repeat</keyword>
<protein>
    <recommendedName>
        <fullName evidence="10">C2H2-type domain-containing protein</fullName>
    </recommendedName>
</protein>
<evidence type="ECO:0000256" key="7">
    <source>
        <dbReference type="ARBA" id="ARBA00023242"/>
    </source>
</evidence>
<evidence type="ECO:0000256" key="1">
    <source>
        <dbReference type="ARBA" id="ARBA00004123"/>
    </source>
</evidence>
<keyword evidence="5" id="KW-0862">Zinc</keyword>
<keyword evidence="7" id="KW-0539">Nucleus</keyword>
<evidence type="ECO:0000256" key="5">
    <source>
        <dbReference type="ARBA" id="ARBA00022833"/>
    </source>
</evidence>
<organism evidence="11 12">
    <name type="scientific">Owenia fusiformis</name>
    <name type="common">Polychaete worm</name>
    <dbReference type="NCBI Taxonomy" id="6347"/>
    <lineage>
        <taxon>Eukaryota</taxon>
        <taxon>Metazoa</taxon>
        <taxon>Spiralia</taxon>
        <taxon>Lophotrochozoa</taxon>
        <taxon>Annelida</taxon>
        <taxon>Polychaeta</taxon>
        <taxon>Sedentaria</taxon>
        <taxon>Canalipalpata</taxon>
        <taxon>Sabellida</taxon>
        <taxon>Oweniida</taxon>
        <taxon>Oweniidae</taxon>
        <taxon>Owenia</taxon>
    </lineage>
</organism>
<dbReference type="GO" id="GO:0008270">
    <property type="term" value="F:zinc ion binding"/>
    <property type="evidence" value="ECO:0007669"/>
    <property type="project" value="UniProtKB-KW"/>
</dbReference>
<dbReference type="EMBL" id="CAIIXF020000006">
    <property type="protein sequence ID" value="CAH1786981.1"/>
    <property type="molecule type" value="Genomic_DNA"/>
</dbReference>
<comment type="caution">
    <text evidence="11">The sequence shown here is derived from an EMBL/GenBank/DDBJ whole genome shotgun (WGS) entry which is preliminary data.</text>
</comment>
<feature type="region of interest" description="Disordered" evidence="9">
    <location>
        <begin position="55"/>
        <end position="171"/>
    </location>
</feature>
<feature type="region of interest" description="Disordered" evidence="9">
    <location>
        <begin position="451"/>
        <end position="470"/>
    </location>
</feature>
<dbReference type="GO" id="GO:0000978">
    <property type="term" value="F:RNA polymerase II cis-regulatory region sequence-specific DNA binding"/>
    <property type="evidence" value="ECO:0007669"/>
    <property type="project" value="TreeGrafter"/>
</dbReference>
<dbReference type="GO" id="GO:0005634">
    <property type="term" value="C:nucleus"/>
    <property type="evidence" value="ECO:0007669"/>
    <property type="project" value="UniProtKB-SubCell"/>
</dbReference>
<dbReference type="InterPro" id="IPR036236">
    <property type="entry name" value="Znf_C2H2_sf"/>
</dbReference>
<accession>A0A8S4P262</accession>
<dbReference type="Proteomes" id="UP000749559">
    <property type="component" value="Unassembled WGS sequence"/>
</dbReference>
<evidence type="ECO:0000256" key="3">
    <source>
        <dbReference type="ARBA" id="ARBA00022737"/>
    </source>
</evidence>
<evidence type="ECO:0000256" key="4">
    <source>
        <dbReference type="ARBA" id="ARBA00022771"/>
    </source>
</evidence>
<feature type="region of interest" description="Disordered" evidence="9">
    <location>
        <begin position="415"/>
        <end position="443"/>
    </location>
</feature>
<dbReference type="PROSITE" id="PS50157">
    <property type="entry name" value="ZINC_FINGER_C2H2_2"/>
    <property type="match status" value="2"/>
</dbReference>
<dbReference type="SMART" id="SM00355">
    <property type="entry name" value="ZnF_C2H2"/>
    <property type="match status" value="4"/>
</dbReference>
<dbReference type="PANTHER" id="PTHR24404">
    <property type="entry name" value="ZINC FINGER PROTEIN"/>
    <property type="match status" value="1"/>
</dbReference>
<feature type="region of interest" description="Disordered" evidence="9">
    <location>
        <begin position="304"/>
        <end position="387"/>
    </location>
</feature>
<keyword evidence="2" id="KW-0479">Metal-binding</keyword>
<dbReference type="GO" id="GO:0003700">
    <property type="term" value="F:DNA-binding transcription factor activity"/>
    <property type="evidence" value="ECO:0007669"/>
    <property type="project" value="TreeGrafter"/>
</dbReference>
<keyword evidence="4 8" id="KW-0863">Zinc-finger</keyword>
<dbReference type="PANTHER" id="PTHR24404:SF78">
    <property type="entry name" value="ZINC FINGER PROTEIN ZTF-16"/>
    <property type="match status" value="1"/>
</dbReference>
<keyword evidence="6" id="KW-0238">DNA-binding</keyword>
<feature type="domain" description="C2H2-type" evidence="10">
    <location>
        <begin position="6"/>
        <end position="33"/>
    </location>
</feature>
<sequence length="584" mass="62667">MSEATFSCANCTYSTNTKAKLRSHLVIHSEPQYPCTQCDYKGKRKADLMQHLKKNHADTPGSVSRGESSGSSTEPLRTPSPCTSEDLPSINPPGLRISGVFSASGSETSETPVLTPGHTPTPEKSSSVSSRRPSTPESMMSSASQKDTDASNPIPPPNVPPTQGLQIPHTPVGNNYLEIKREATVFSIKNEVGTEKLGNCDYASYPVKTEPGIKPSIPGALNKIIQDFNATGPPDLSPQSNNSPSSTERLSGAATPTTTSAPALGGQGMSPNMCTTLKDIESIVNSSIQNVVNENRQNALQTSGLIEGGNTNSSSAPLNGSGSTPSVPPGSNNDSSNSKPSVDNDDDDDEIIIMDSFVSDTRKKQMRQIAPKPMGLTQGSPRQRVPAPNMMMQRTPEKGPMANGMRQMSPGLGGPSPRMRSPGQMGQRMPSPGMKRPGSDMMGGPRPKQTVLFNSNPRIQGPRSPYNNRMMGPRPGRPMGPGAAPMHQGGAGRPFEYKEMPREVLTMSGKGQIKSHGQGTIPHGGADNSWMCDHCKIMFFDQAIYLMHKGMHSPYDPWQCNLCATRYSDVYSFTSHFINSHNKK</sequence>
<evidence type="ECO:0000259" key="10">
    <source>
        <dbReference type="PROSITE" id="PS50157"/>
    </source>
</evidence>
<gene>
    <name evidence="11" type="ORF">OFUS_LOCUS12769</name>
</gene>
<dbReference type="Gene3D" id="3.30.160.60">
    <property type="entry name" value="Classic Zinc Finger"/>
    <property type="match status" value="2"/>
</dbReference>
<feature type="compositionally biased region" description="Low complexity" evidence="9">
    <location>
        <begin position="319"/>
        <end position="341"/>
    </location>
</feature>
<dbReference type="GO" id="GO:0006357">
    <property type="term" value="P:regulation of transcription by RNA polymerase II"/>
    <property type="evidence" value="ECO:0007669"/>
    <property type="project" value="TreeGrafter"/>
</dbReference>
<feature type="compositionally biased region" description="Polar residues" evidence="9">
    <location>
        <begin position="237"/>
        <end position="249"/>
    </location>
</feature>
<keyword evidence="12" id="KW-1185">Reference proteome</keyword>
<dbReference type="OrthoDB" id="5576026at2759"/>
<evidence type="ECO:0000313" key="11">
    <source>
        <dbReference type="EMBL" id="CAH1786981.1"/>
    </source>
</evidence>
<proteinExistence type="predicted"/>
<reference evidence="11" key="1">
    <citation type="submission" date="2022-03" db="EMBL/GenBank/DDBJ databases">
        <authorList>
            <person name="Martin C."/>
        </authorList>
    </citation>
    <scope>NUCLEOTIDE SEQUENCE</scope>
</reference>
<comment type="subcellular location">
    <subcellularLocation>
        <location evidence="1">Nucleus</location>
    </subcellularLocation>
</comment>
<feature type="compositionally biased region" description="Acidic residues" evidence="9">
    <location>
        <begin position="343"/>
        <end position="352"/>
    </location>
</feature>
<dbReference type="InterPro" id="IPR050589">
    <property type="entry name" value="Ikaros_C2H2-ZF"/>
</dbReference>
<feature type="region of interest" description="Disordered" evidence="9">
    <location>
        <begin position="227"/>
        <end position="273"/>
    </location>
</feature>
<evidence type="ECO:0000256" key="9">
    <source>
        <dbReference type="SAM" id="MobiDB-lite"/>
    </source>
</evidence>
<dbReference type="InterPro" id="IPR013087">
    <property type="entry name" value="Znf_C2H2_type"/>
</dbReference>
<evidence type="ECO:0000313" key="12">
    <source>
        <dbReference type="Proteomes" id="UP000749559"/>
    </source>
</evidence>
<feature type="compositionally biased region" description="Low complexity" evidence="9">
    <location>
        <begin position="120"/>
        <end position="138"/>
    </location>
</feature>
<evidence type="ECO:0000256" key="2">
    <source>
        <dbReference type="ARBA" id="ARBA00022723"/>
    </source>
</evidence>
<feature type="compositionally biased region" description="Polar residues" evidence="9">
    <location>
        <begin position="304"/>
        <end position="318"/>
    </location>
</feature>
<feature type="compositionally biased region" description="Low complexity" evidence="9">
    <location>
        <begin position="61"/>
        <end position="72"/>
    </location>
</feature>
<dbReference type="PROSITE" id="PS00028">
    <property type="entry name" value="ZINC_FINGER_C2H2_1"/>
    <property type="match status" value="2"/>
</dbReference>
<feature type="compositionally biased region" description="Low complexity" evidence="9">
    <location>
        <begin position="250"/>
        <end position="264"/>
    </location>
</feature>
<feature type="compositionally biased region" description="Polar residues" evidence="9">
    <location>
        <begin position="101"/>
        <end position="112"/>
    </location>
</feature>
<dbReference type="AlphaFoldDB" id="A0A8S4P262"/>
<evidence type="ECO:0000256" key="8">
    <source>
        <dbReference type="PROSITE-ProRule" id="PRU00042"/>
    </source>
</evidence>
<name>A0A8S4P262_OWEFU</name>